<evidence type="ECO:0000313" key="1">
    <source>
        <dbReference type="EMBL" id="KAF9995164.1"/>
    </source>
</evidence>
<dbReference type="Proteomes" id="UP000749646">
    <property type="component" value="Unassembled WGS sequence"/>
</dbReference>
<comment type="caution">
    <text evidence="1">The sequence shown here is derived from an EMBL/GenBank/DDBJ whole genome shotgun (WGS) entry which is preliminary data.</text>
</comment>
<organism evidence="1 2">
    <name type="scientific">Modicella reniformis</name>
    <dbReference type="NCBI Taxonomy" id="1440133"/>
    <lineage>
        <taxon>Eukaryota</taxon>
        <taxon>Fungi</taxon>
        <taxon>Fungi incertae sedis</taxon>
        <taxon>Mucoromycota</taxon>
        <taxon>Mortierellomycotina</taxon>
        <taxon>Mortierellomycetes</taxon>
        <taxon>Mortierellales</taxon>
        <taxon>Mortierellaceae</taxon>
        <taxon>Modicella</taxon>
    </lineage>
</organism>
<sequence length="270" mass="30810">LLDHIKRYGSHIEIMISSDATRVSGIQDIMGQMLKSMQQEIFKNNNIEDQFLQMKELVHGLVQSVQERMETQPENQDQSEQHMLEKQQQILQAQQQGIDRLVTIQECVQDAATLAFALHEHSVPRLFVALPRVAAHRDQHGTSLPGQFRLFFLCECGRQSRPEGRTPSRNIHIARHEGYDLESARVFFDNYGSYLLSIMYILKNGINAPSITIPSVSHLRLAEGVDEVQGVLNLADNTIQSLMNETISFIKEQNFNFPMNRSNSGVMLYD</sequence>
<gene>
    <name evidence="1" type="ORF">BGZ65_009211</name>
</gene>
<name>A0A9P6MEL9_9FUNG</name>
<feature type="non-terminal residue" evidence="1">
    <location>
        <position position="1"/>
    </location>
</feature>
<dbReference type="AlphaFoldDB" id="A0A9P6MEL9"/>
<proteinExistence type="predicted"/>
<dbReference type="OrthoDB" id="2395959at2759"/>
<reference evidence="1" key="1">
    <citation type="journal article" date="2020" name="Fungal Divers.">
        <title>Resolving the Mortierellaceae phylogeny through synthesis of multi-gene phylogenetics and phylogenomics.</title>
        <authorList>
            <person name="Vandepol N."/>
            <person name="Liber J."/>
            <person name="Desiro A."/>
            <person name="Na H."/>
            <person name="Kennedy M."/>
            <person name="Barry K."/>
            <person name="Grigoriev I.V."/>
            <person name="Miller A.N."/>
            <person name="O'Donnell K."/>
            <person name="Stajich J.E."/>
            <person name="Bonito G."/>
        </authorList>
    </citation>
    <scope>NUCLEOTIDE SEQUENCE</scope>
    <source>
        <strain evidence="1">MES-2147</strain>
    </source>
</reference>
<protein>
    <submittedName>
        <fullName evidence="1">Uncharacterized protein</fullName>
    </submittedName>
</protein>
<keyword evidence="2" id="KW-1185">Reference proteome</keyword>
<dbReference type="EMBL" id="JAAAHW010001413">
    <property type="protein sequence ID" value="KAF9995164.1"/>
    <property type="molecule type" value="Genomic_DNA"/>
</dbReference>
<evidence type="ECO:0000313" key="2">
    <source>
        <dbReference type="Proteomes" id="UP000749646"/>
    </source>
</evidence>
<accession>A0A9P6MEL9</accession>